<protein>
    <submittedName>
        <fullName evidence="3">Uncharacterized protein</fullName>
    </submittedName>
</protein>
<evidence type="ECO:0000313" key="4">
    <source>
        <dbReference type="Proteomes" id="UP001460270"/>
    </source>
</evidence>
<comment type="caution">
    <text evidence="3">The sequence shown here is derived from an EMBL/GenBank/DDBJ whole genome shotgun (WGS) entry which is preliminary data.</text>
</comment>
<keyword evidence="4" id="KW-1185">Reference proteome</keyword>
<keyword evidence="1" id="KW-0175">Coiled coil</keyword>
<name>A0AAW0Q3U6_9GOBI</name>
<dbReference type="Gene3D" id="3.30.70.1820">
    <property type="entry name" value="L1 transposable element, RRM domain"/>
    <property type="match status" value="1"/>
</dbReference>
<dbReference type="EMBL" id="JBBPFD010000002">
    <property type="protein sequence ID" value="KAK7938804.1"/>
    <property type="molecule type" value="Genomic_DNA"/>
</dbReference>
<reference evidence="4" key="1">
    <citation type="submission" date="2024-04" db="EMBL/GenBank/DDBJ databases">
        <title>Salinicola lusitanus LLJ914,a marine bacterium isolated from the Okinawa Trough.</title>
        <authorList>
            <person name="Li J."/>
        </authorList>
    </citation>
    <scope>NUCLEOTIDE SEQUENCE [LARGE SCALE GENOMIC DNA]</scope>
</reference>
<gene>
    <name evidence="3" type="ORF">WMY93_002130</name>
</gene>
<organism evidence="3 4">
    <name type="scientific">Mugilogobius chulae</name>
    <name type="common">yellowstripe goby</name>
    <dbReference type="NCBI Taxonomy" id="88201"/>
    <lineage>
        <taxon>Eukaryota</taxon>
        <taxon>Metazoa</taxon>
        <taxon>Chordata</taxon>
        <taxon>Craniata</taxon>
        <taxon>Vertebrata</taxon>
        <taxon>Euteleostomi</taxon>
        <taxon>Actinopterygii</taxon>
        <taxon>Neopterygii</taxon>
        <taxon>Teleostei</taxon>
        <taxon>Neoteleostei</taxon>
        <taxon>Acanthomorphata</taxon>
        <taxon>Gobiaria</taxon>
        <taxon>Gobiiformes</taxon>
        <taxon>Gobioidei</taxon>
        <taxon>Gobiidae</taxon>
        <taxon>Gobionellinae</taxon>
        <taxon>Mugilogobius</taxon>
    </lineage>
</organism>
<feature type="region of interest" description="Disordered" evidence="2">
    <location>
        <begin position="1"/>
        <end position="24"/>
    </location>
</feature>
<evidence type="ECO:0000313" key="3">
    <source>
        <dbReference type="EMBL" id="KAK7938804.1"/>
    </source>
</evidence>
<proteinExistence type="predicted"/>
<sequence>MDVSTPSAKRKSPITPTKPSVPPNKVIVSNKNDAELSTLTAAIEKLTARFDEFEGRLRDNSVILANLTKITEVNAAEIKDCKTKLRDLEKEVPALVKENADLKERVLEIERYKRRWNLKMQGLKEKHEENTRKEVLDILAKIAPQHASILNIAVDTVHRLGRREVGRHRQIIIQFTMRHYRDIFWKQSKDSKACKDLGFSSSKISANSIERQELLFGPRWNKLEQLDRTSTIGGISDTSMESECCQVD</sequence>
<evidence type="ECO:0000256" key="1">
    <source>
        <dbReference type="SAM" id="Coils"/>
    </source>
</evidence>
<feature type="coiled-coil region" evidence="1">
    <location>
        <begin position="36"/>
        <end position="105"/>
    </location>
</feature>
<dbReference type="AlphaFoldDB" id="A0AAW0Q3U6"/>
<evidence type="ECO:0000256" key="2">
    <source>
        <dbReference type="SAM" id="MobiDB-lite"/>
    </source>
</evidence>
<dbReference type="Proteomes" id="UP001460270">
    <property type="component" value="Unassembled WGS sequence"/>
</dbReference>
<accession>A0AAW0Q3U6</accession>